<organism evidence="1 2">
    <name type="scientific">Mediterraneibacter butyricigenes</name>
    <dbReference type="NCBI Taxonomy" id="2316025"/>
    <lineage>
        <taxon>Bacteria</taxon>
        <taxon>Bacillati</taxon>
        <taxon>Bacillota</taxon>
        <taxon>Clostridia</taxon>
        <taxon>Lachnospirales</taxon>
        <taxon>Lachnospiraceae</taxon>
        <taxon>Mediterraneibacter</taxon>
    </lineage>
</organism>
<dbReference type="EMBL" id="BHGK01000001">
    <property type="protein sequence ID" value="GCA68009.1"/>
    <property type="molecule type" value="Genomic_DNA"/>
</dbReference>
<accession>A0A391PDU1</accession>
<sequence>MSGRHYAAEGRKADAVAHLAVARSQNTGNGILGILLKKKGSCESDCLFLSDEEKSKEPAYEYGYIMNII</sequence>
<reference evidence="2" key="1">
    <citation type="submission" date="2018-09" db="EMBL/GenBank/DDBJ databases">
        <title>Draft Genome Sequence of Mediterraneibacter sp. KCTC 15684.</title>
        <authorList>
            <person name="Kim J.S."/>
            <person name="Han K.I."/>
            <person name="Suh M.K."/>
            <person name="Lee K.C."/>
            <person name="Eom M.K."/>
            <person name="Lee J.H."/>
            <person name="Park S.H."/>
            <person name="Kang S.W."/>
            <person name="Park J.E."/>
            <person name="Oh B.S."/>
            <person name="Yu S.Y."/>
            <person name="Choi S.H."/>
            <person name="Lee D.H."/>
            <person name="Yoon H."/>
            <person name="Kim B."/>
            <person name="Yang S.J."/>
            <person name="Lee J.S."/>
        </authorList>
    </citation>
    <scope>NUCLEOTIDE SEQUENCE [LARGE SCALE GENOMIC DNA]</scope>
    <source>
        <strain evidence="2">KCTC 15684</strain>
    </source>
</reference>
<dbReference type="Proteomes" id="UP000265643">
    <property type="component" value="Unassembled WGS sequence"/>
</dbReference>
<evidence type="ECO:0000313" key="1">
    <source>
        <dbReference type="EMBL" id="GCA68009.1"/>
    </source>
</evidence>
<comment type="caution">
    <text evidence="1">The sequence shown here is derived from an EMBL/GenBank/DDBJ whole genome shotgun (WGS) entry which is preliminary data.</text>
</comment>
<protein>
    <submittedName>
        <fullName evidence="1">Uncharacterized protein</fullName>
    </submittedName>
</protein>
<evidence type="ECO:0000313" key="2">
    <source>
        <dbReference type="Proteomes" id="UP000265643"/>
    </source>
</evidence>
<gene>
    <name evidence="1" type="ORF">KGMB01110_24450</name>
</gene>
<name>A0A391PDU1_9FIRM</name>
<proteinExistence type="predicted"/>
<dbReference type="AlphaFoldDB" id="A0A391PDU1"/>
<keyword evidence="2" id="KW-1185">Reference proteome</keyword>